<sequence length="358" mass="41898">MTKTILNVLLLITINVYGQNNDKPELRGNWIKYNIEMKDGSQLIDRFLTDSSYLNFSFKEEKMCINGNPTHHVNMTCLPYTIQEDYIKTSSTSGYQIERIANDTLILSERMEGFENDKLKRFYFVRAQKLFNDIKKKKGDRKNQIANQFYTPVLTSSLMLQLNKGFKKKHSNFKVKGTITIDLKNEKINTLIHDATTADSSNLQRIKTIINNSYSLWNLDKFKHIETLQMPFVLKDEKTKNYRGITVKFFTDSFYQLDNFYGGDIRVIQKARTHFNKGLKAYQKKKYEDAITFFSKSYRLDSKNIDALYNRAAIHYETGKLVLACNDWEELSQLGQIKGTTLFTNHCRKPTTNKIKYE</sequence>
<accession>A0ABW3KML7</accession>
<dbReference type="Pfam" id="PF13414">
    <property type="entry name" value="TPR_11"/>
    <property type="match status" value="1"/>
</dbReference>
<dbReference type="SUPFAM" id="SSF48452">
    <property type="entry name" value="TPR-like"/>
    <property type="match status" value="1"/>
</dbReference>
<comment type="caution">
    <text evidence="2">The sequence shown here is derived from an EMBL/GenBank/DDBJ whole genome shotgun (WGS) entry which is preliminary data.</text>
</comment>
<reference evidence="3" key="1">
    <citation type="journal article" date="2019" name="Int. J. Syst. Evol. Microbiol.">
        <title>The Global Catalogue of Microorganisms (GCM) 10K type strain sequencing project: providing services to taxonomists for standard genome sequencing and annotation.</title>
        <authorList>
            <consortium name="The Broad Institute Genomics Platform"/>
            <consortium name="The Broad Institute Genome Sequencing Center for Infectious Disease"/>
            <person name="Wu L."/>
            <person name="Ma J."/>
        </authorList>
    </citation>
    <scope>NUCLEOTIDE SEQUENCE [LARGE SCALE GENOMIC DNA]</scope>
    <source>
        <strain evidence="3">CCUG 56098</strain>
    </source>
</reference>
<keyword evidence="1" id="KW-0802">TPR repeat</keyword>
<dbReference type="EMBL" id="JBHTKM010000017">
    <property type="protein sequence ID" value="MFD1015046.1"/>
    <property type="molecule type" value="Genomic_DNA"/>
</dbReference>
<dbReference type="Proteomes" id="UP001597086">
    <property type="component" value="Unassembled WGS sequence"/>
</dbReference>
<evidence type="ECO:0000256" key="1">
    <source>
        <dbReference type="PROSITE-ProRule" id="PRU00339"/>
    </source>
</evidence>
<gene>
    <name evidence="2" type="ORF">ACFQ13_03845</name>
</gene>
<dbReference type="Gene3D" id="1.25.40.10">
    <property type="entry name" value="Tetratricopeptide repeat domain"/>
    <property type="match status" value="1"/>
</dbReference>
<dbReference type="RefSeq" id="WP_386114203.1">
    <property type="nucleotide sequence ID" value="NZ_JBHTKM010000017.1"/>
</dbReference>
<dbReference type="SMART" id="SM00028">
    <property type="entry name" value="TPR"/>
    <property type="match status" value="2"/>
</dbReference>
<organism evidence="2 3">
    <name type="scientific">Winogradskyella rapida</name>
    <dbReference type="NCBI Taxonomy" id="549701"/>
    <lineage>
        <taxon>Bacteria</taxon>
        <taxon>Pseudomonadati</taxon>
        <taxon>Bacteroidota</taxon>
        <taxon>Flavobacteriia</taxon>
        <taxon>Flavobacteriales</taxon>
        <taxon>Flavobacteriaceae</taxon>
        <taxon>Winogradskyella</taxon>
    </lineage>
</organism>
<keyword evidence="3" id="KW-1185">Reference proteome</keyword>
<dbReference type="PROSITE" id="PS50005">
    <property type="entry name" value="TPR"/>
    <property type="match status" value="1"/>
</dbReference>
<evidence type="ECO:0000313" key="3">
    <source>
        <dbReference type="Proteomes" id="UP001597086"/>
    </source>
</evidence>
<dbReference type="InterPro" id="IPR019734">
    <property type="entry name" value="TPR_rpt"/>
</dbReference>
<feature type="repeat" description="TPR" evidence="1">
    <location>
        <begin position="271"/>
        <end position="304"/>
    </location>
</feature>
<protein>
    <submittedName>
        <fullName evidence="2">Tetratricopeptide repeat protein</fullName>
    </submittedName>
</protein>
<proteinExistence type="predicted"/>
<name>A0ABW3KML7_9FLAO</name>
<dbReference type="InterPro" id="IPR011990">
    <property type="entry name" value="TPR-like_helical_dom_sf"/>
</dbReference>
<evidence type="ECO:0000313" key="2">
    <source>
        <dbReference type="EMBL" id="MFD1015046.1"/>
    </source>
</evidence>